<reference evidence="1" key="1">
    <citation type="submission" date="2021-06" db="EMBL/GenBank/DDBJ databases">
        <authorList>
            <person name="Kallberg Y."/>
            <person name="Tangrot J."/>
            <person name="Rosling A."/>
        </authorList>
    </citation>
    <scope>NUCLEOTIDE SEQUENCE</scope>
    <source>
        <strain evidence="1">87-6 pot B 2015</strain>
    </source>
</reference>
<dbReference type="Proteomes" id="UP000789375">
    <property type="component" value="Unassembled WGS sequence"/>
</dbReference>
<feature type="non-terminal residue" evidence="1">
    <location>
        <position position="1"/>
    </location>
</feature>
<keyword evidence="2" id="KW-1185">Reference proteome</keyword>
<dbReference type="AlphaFoldDB" id="A0A9N9IC92"/>
<evidence type="ECO:0000313" key="2">
    <source>
        <dbReference type="Proteomes" id="UP000789375"/>
    </source>
</evidence>
<proteinExistence type="predicted"/>
<evidence type="ECO:0000313" key="1">
    <source>
        <dbReference type="EMBL" id="CAG8727803.1"/>
    </source>
</evidence>
<accession>A0A9N9IC92</accession>
<dbReference type="EMBL" id="CAJVPP010015778">
    <property type="protein sequence ID" value="CAG8727803.1"/>
    <property type="molecule type" value="Genomic_DNA"/>
</dbReference>
<organism evidence="1 2">
    <name type="scientific">Funneliformis mosseae</name>
    <name type="common">Endomycorrhizal fungus</name>
    <name type="synonym">Glomus mosseae</name>
    <dbReference type="NCBI Taxonomy" id="27381"/>
    <lineage>
        <taxon>Eukaryota</taxon>
        <taxon>Fungi</taxon>
        <taxon>Fungi incertae sedis</taxon>
        <taxon>Mucoromycota</taxon>
        <taxon>Glomeromycotina</taxon>
        <taxon>Glomeromycetes</taxon>
        <taxon>Glomerales</taxon>
        <taxon>Glomeraceae</taxon>
        <taxon>Funneliformis</taxon>
    </lineage>
</organism>
<sequence length="67" mass="7552">KEIKTKSEEITNQIETYLAMSILLHLQSFVQFCSNFSQLSNNPQISNSSKKPDIIIIEKEVPKNAAA</sequence>
<protein>
    <submittedName>
        <fullName evidence="1">11315_t:CDS:1</fullName>
    </submittedName>
</protein>
<gene>
    <name evidence="1" type="ORF">FMOSSE_LOCUS15466</name>
</gene>
<name>A0A9N9IC92_FUNMO</name>
<comment type="caution">
    <text evidence="1">The sequence shown here is derived from an EMBL/GenBank/DDBJ whole genome shotgun (WGS) entry which is preliminary data.</text>
</comment>